<reference evidence="3" key="1">
    <citation type="journal article" date="2022" name="Microorganisms">
        <title>Antibiotic Susceptibility, Resistance Gene Determinants and Corresponding Genomic Regions in Lactobacillus amylovorus Isolates Derived from Wild Boars and Domestic Pigs.</title>
        <authorList>
            <person name="Moravkova M."/>
            <person name="Kostovova I."/>
            <person name="Kavanova K."/>
            <person name="Pechar R."/>
            <person name="Stanek S."/>
            <person name="Brychta A."/>
            <person name="Zeman M."/>
            <person name="Kubasova T."/>
        </authorList>
    </citation>
    <scope>NUCLEOTIDE SEQUENCE</scope>
    <source>
        <strain evidence="3">M356A</strain>
    </source>
</reference>
<evidence type="ECO:0000313" key="4">
    <source>
        <dbReference type="Proteomes" id="UP001143700"/>
    </source>
</evidence>
<comment type="caution">
    <text evidence="3">The sequence shown here is derived from an EMBL/GenBank/DDBJ whole genome shotgun (WGS) entry which is preliminary data.</text>
</comment>
<evidence type="ECO:0000259" key="2">
    <source>
        <dbReference type="Pfam" id="PF01551"/>
    </source>
</evidence>
<feature type="signal peptide" evidence="1">
    <location>
        <begin position="1"/>
        <end position="27"/>
    </location>
</feature>
<feature type="domain" description="M23ase beta-sheet core" evidence="2">
    <location>
        <begin position="82"/>
        <end position="166"/>
    </location>
</feature>
<accession>A0A9X3W7X4</accession>
<dbReference type="Pfam" id="PF01551">
    <property type="entry name" value="Peptidase_M23"/>
    <property type="match status" value="1"/>
</dbReference>
<dbReference type="RefSeq" id="WP_271869430.1">
    <property type="nucleotide sequence ID" value="NZ_JAOTGU010000001.1"/>
</dbReference>
<dbReference type="Gene3D" id="2.70.70.10">
    <property type="entry name" value="Glucose Permease (Domain IIA)"/>
    <property type="match status" value="1"/>
</dbReference>
<dbReference type="SUPFAM" id="SSF51261">
    <property type="entry name" value="Duplicated hybrid motif"/>
    <property type="match status" value="1"/>
</dbReference>
<proteinExistence type="predicted"/>
<reference evidence="3" key="2">
    <citation type="submission" date="2022-10" db="EMBL/GenBank/DDBJ databases">
        <authorList>
            <person name="Kostovova I."/>
            <person name="Moravkova M."/>
            <person name="Pechar R."/>
        </authorList>
    </citation>
    <scope>NUCLEOTIDE SEQUENCE</scope>
    <source>
        <strain evidence="3">M356A</strain>
    </source>
</reference>
<dbReference type="InterPro" id="IPR011055">
    <property type="entry name" value="Dup_hybrid_motif"/>
</dbReference>
<protein>
    <submittedName>
        <fullName evidence="3">M23 family metallopeptidase</fullName>
    </submittedName>
</protein>
<evidence type="ECO:0000256" key="1">
    <source>
        <dbReference type="SAM" id="SignalP"/>
    </source>
</evidence>
<feature type="chain" id="PRO_5040808720" evidence="1">
    <location>
        <begin position="28"/>
        <end position="172"/>
    </location>
</feature>
<sequence>MRFKKQLITLLGAVLLGSNLNVSTVVATDAAVDSNTTTTTTTEPEKKTYKWTYPFKACDKMSKAQTFGMTDYMRSVNPPSYFHDGWDFGHSEVGCSPVYAIHEGTVKKVAYDSGLGWFIWVISPDKYVEIYQEGFNNKSDIYVKTGQKIGKLTGSHLHLGLTKTTKKYINKK</sequence>
<organism evidence="3 4">
    <name type="scientific">Lactobacillus amylovorus</name>
    <dbReference type="NCBI Taxonomy" id="1604"/>
    <lineage>
        <taxon>Bacteria</taxon>
        <taxon>Bacillati</taxon>
        <taxon>Bacillota</taxon>
        <taxon>Bacilli</taxon>
        <taxon>Lactobacillales</taxon>
        <taxon>Lactobacillaceae</taxon>
        <taxon>Lactobacillus</taxon>
    </lineage>
</organism>
<gene>
    <name evidence="3" type="ORF">ODV15_00810</name>
</gene>
<dbReference type="Proteomes" id="UP001143700">
    <property type="component" value="Unassembled WGS sequence"/>
</dbReference>
<name>A0A9X3W7X4_LACAM</name>
<dbReference type="EMBL" id="JAOTGU010000001">
    <property type="protein sequence ID" value="MDB6261128.1"/>
    <property type="molecule type" value="Genomic_DNA"/>
</dbReference>
<dbReference type="CDD" id="cd12797">
    <property type="entry name" value="M23_peptidase"/>
    <property type="match status" value="1"/>
</dbReference>
<evidence type="ECO:0000313" key="3">
    <source>
        <dbReference type="EMBL" id="MDB6261128.1"/>
    </source>
</evidence>
<dbReference type="InterPro" id="IPR016047">
    <property type="entry name" value="M23ase_b-sheet_dom"/>
</dbReference>
<keyword evidence="1" id="KW-0732">Signal</keyword>
<dbReference type="AlphaFoldDB" id="A0A9X3W7X4"/>